<evidence type="ECO:0000256" key="5">
    <source>
        <dbReference type="ARBA" id="ARBA00022576"/>
    </source>
</evidence>
<comment type="catalytic activity">
    <reaction evidence="8 9">
        <text>L-histidinol phosphate + 2-oxoglutarate = 3-(imidazol-4-yl)-2-oxopropyl phosphate + L-glutamate</text>
        <dbReference type="Rhea" id="RHEA:23744"/>
        <dbReference type="ChEBI" id="CHEBI:16810"/>
        <dbReference type="ChEBI" id="CHEBI:29985"/>
        <dbReference type="ChEBI" id="CHEBI:57766"/>
        <dbReference type="ChEBI" id="CHEBI:57980"/>
        <dbReference type="EC" id="2.6.1.9"/>
    </reaction>
</comment>
<reference evidence="11 12" key="1">
    <citation type="submission" date="2019-08" db="EMBL/GenBank/DDBJ databases">
        <title>Hyperibacter terrae gen. nov., sp. nov. and Hyperibacter viscosus sp. nov., two new members in the family Rhodospirillaceae isolated from the rhizosphere of Hypericum perforatum.</title>
        <authorList>
            <person name="Noviana Z."/>
        </authorList>
    </citation>
    <scope>NUCLEOTIDE SEQUENCE [LARGE SCALE GENOMIC DNA]</scope>
    <source>
        <strain evidence="11 12">R5959</strain>
    </source>
</reference>
<keyword evidence="6 9" id="KW-0808">Transferase</keyword>
<dbReference type="Proteomes" id="UP000325797">
    <property type="component" value="Chromosome"/>
</dbReference>
<dbReference type="GO" id="GO:0030170">
    <property type="term" value="F:pyridoxal phosphate binding"/>
    <property type="evidence" value="ECO:0007669"/>
    <property type="project" value="InterPro"/>
</dbReference>
<evidence type="ECO:0000256" key="2">
    <source>
        <dbReference type="ARBA" id="ARBA00005011"/>
    </source>
</evidence>
<dbReference type="UniPathway" id="UPA00031">
    <property type="reaction ID" value="UER00012"/>
</dbReference>
<feature type="modified residue" description="N6-(pyridoxal phosphate)lysine" evidence="9">
    <location>
        <position position="219"/>
    </location>
</feature>
<protein>
    <recommendedName>
        <fullName evidence="9">Histidinol-phosphate aminotransferase</fullName>
        <ecNumber evidence="9">2.6.1.9</ecNumber>
    </recommendedName>
    <alternativeName>
        <fullName evidence="9">Imidazole acetol-phosphate transaminase</fullName>
    </alternativeName>
</protein>
<evidence type="ECO:0000256" key="7">
    <source>
        <dbReference type="ARBA" id="ARBA00022898"/>
    </source>
</evidence>
<evidence type="ECO:0000313" key="11">
    <source>
        <dbReference type="EMBL" id="QEX24512.1"/>
    </source>
</evidence>
<dbReference type="InterPro" id="IPR005861">
    <property type="entry name" value="HisP_aminotrans"/>
</dbReference>
<keyword evidence="9" id="KW-0368">Histidine biosynthesis</keyword>
<keyword evidence="12" id="KW-1185">Reference proteome</keyword>
<dbReference type="KEGG" id="hadh:FRZ61_44530"/>
<dbReference type="GO" id="GO:0000105">
    <property type="term" value="P:L-histidine biosynthetic process"/>
    <property type="evidence" value="ECO:0007669"/>
    <property type="project" value="UniProtKB-UniRule"/>
</dbReference>
<organism evidence="11 12">
    <name type="scientific">Hypericibacter adhaerens</name>
    <dbReference type="NCBI Taxonomy" id="2602016"/>
    <lineage>
        <taxon>Bacteria</taxon>
        <taxon>Pseudomonadati</taxon>
        <taxon>Pseudomonadota</taxon>
        <taxon>Alphaproteobacteria</taxon>
        <taxon>Rhodospirillales</taxon>
        <taxon>Dongiaceae</taxon>
        <taxon>Hypericibacter</taxon>
    </lineage>
</organism>
<dbReference type="Gene3D" id="3.40.640.10">
    <property type="entry name" value="Type I PLP-dependent aspartate aminotransferase-like (Major domain)"/>
    <property type="match status" value="1"/>
</dbReference>
<evidence type="ECO:0000256" key="1">
    <source>
        <dbReference type="ARBA" id="ARBA00001933"/>
    </source>
</evidence>
<dbReference type="GO" id="GO:0004400">
    <property type="term" value="F:histidinol-phosphate transaminase activity"/>
    <property type="evidence" value="ECO:0007669"/>
    <property type="project" value="UniProtKB-UniRule"/>
</dbReference>
<evidence type="ECO:0000256" key="3">
    <source>
        <dbReference type="ARBA" id="ARBA00007970"/>
    </source>
</evidence>
<dbReference type="PANTHER" id="PTHR43643:SF3">
    <property type="entry name" value="HISTIDINOL-PHOSPHATE AMINOTRANSFERASE"/>
    <property type="match status" value="1"/>
</dbReference>
<dbReference type="PANTHER" id="PTHR43643">
    <property type="entry name" value="HISTIDINOL-PHOSPHATE AMINOTRANSFERASE 2"/>
    <property type="match status" value="1"/>
</dbReference>
<dbReference type="CDD" id="cd00609">
    <property type="entry name" value="AAT_like"/>
    <property type="match status" value="1"/>
</dbReference>
<dbReference type="EC" id="2.6.1.9" evidence="9"/>
<name>A0A5J6N3C7_9PROT</name>
<keyword evidence="7 9" id="KW-0663">Pyridoxal phosphate</keyword>
<dbReference type="InterPro" id="IPR015422">
    <property type="entry name" value="PyrdxlP-dep_Trfase_small"/>
</dbReference>
<keyword evidence="9" id="KW-0028">Amino-acid biosynthesis</keyword>
<accession>A0A5J6N3C7</accession>
<dbReference type="NCBIfam" id="TIGR01141">
    <property type="entry name" value="hisC"/>
    <property type="match status" value="1"/>
</dbReference>
<comment type="subunit">
    <text evidence="4 9">Homodimer.</text>
</comment>
<comment type="cofactor">
    <cofactor evidence="1 9">
        <name>pyridoxal 5'-phosphate</name>
        <dbReference type="ChEBI" id="CHEBI:597326"/>
    </cofactor>
</comment>
<comment type="pathway">
    <text evidence="2 9">Amino-acid biosynthesis; L-histidine biosynthesis; L-histidine from 5-phospho-alpha-D-ribose 1-diphosphate: step 7/9.</text>
</comment>
<keyword evidence="5 9" id="KW-0032">Aminotransferase</keyword>
<dbReference type="InterPro" id="IPR015421">
    <property type="entry name" value="PyrdxlP-dep_Trfase_major"/>
</dbReference>
<sequence length="371" mass="39868">MALTPRPGIMNIAPYVGGESNLPGQNRVIKLASNESPLGPSPRAMEAYKALASELHRYPDGGAVKLREALAHHHALDAARIVCGAGSDELIGLLVRAYAGPGDEVLYSRHGFLMYPIAAQSVGATPVTAPERELTADIDALLARVTPRTRILFLANPNNPTGSCLPAAEVKRLRDRLAPDVLLVLDAAYAEYVTRPDYEAGAALVERHDNVVMLRTFSKIYGLAALRIGWAYCPPAVADVLNRVRGPFNTAMAAQAAAVAALEDRGHTEKARAHNDRWLPWFSKQVRGLGLVPHPSFGNFVLVEFPAATGGAEKALAFLNGRGVIPRRMAGYGLPDCLRFTIGTAEEMELTVAALREFTGHDREAGRGGTR</sequence>
<comment type="similarity">
    <text evidence="3 9">Belongs to the class-II pyridoxal-phosphate-dependent aminotransferase family. Histidinol-phosphate aminotransferase subfamily.</text>
</comment>
<dbReference type="InterPro" id="IPR015424">
    <property type="entry name" value="PyrdxlP-dep_Trfase"/>
</dbReference>
<dbReference type="HAMAP" id="MF_01023">
    <property type="entry name" value="HisC_aminotrans_2"/>
    <property type="match status" value="1"/>
</dbReference>
<gene>
    <name evidence="9 11" type="primary">hisC</name>
    <name evidence="11" type="ORF">FRZ61_44530</name>
</gene>
<dbReference type="InterPro" id="IPR004839">
    <property type="entry name" value="Aminotransferase_I/II_large"/>
</dbReference>
<evidence type="ECO:0000256" key="6">
    <source>
        <dbReference type="ARBA" id="ARBA00022679"/>
    </source>
</evidence>
<evidence type="ECO:0000256" key="4">
    <source>
        <dbReference type="ARBA" id="ARBA00011738"/>
    </source>
</evidence>
<dbReference type="Pfam" id="PF00155">
    <property type="entry name" value="Aminotran_1_2"/>
    <property type="match status" value="1"/>
</dbReference>
<proteinExistence type="inferred from homology"/>
<dbReference type="InterPro" id="IPR050106">
    <property type="entry name" value="HistidinolP_aminotransfase"/>
</dbReference>
<dbReference type="Gene3D" id="3.90.1150.10">
    <property type="entry name" value="Aspartate Aminotransferase, domain 1"/>
    <property type="match status" value="1"/>
</dbReference>
<evidence type="ECO:0000259" key="10">
    <source>
        <dbReference type="Pfam" id="PF00155"/>
    </source>
</evidence>
<evidence type="ECO:0000313" key="12">
    <source>
        <dbReference type="Proteomes" id="UP000325797"/>
    </source>
</evidence>
<dbReference type="AlphaFoldDB" id="A0A5J6N3C7"/>
<feature type="domain" description="Aminotransferase class I/classII large" evidence="10">
    <location>
        <begin position="27"/>
        <end position="354"/>
    </location>
</feature>
<evidence type="ECO:0000256" key="9">
    <source>
        <dbReference type="HAMAP-Rule" id="MF_01023"/>
    </source>
</evidence>
<dbReference type="SUPFAM" id="SSF53383">
    <property type="entry name" value="PLP-dependent transferases"/>
    <property type="match status" value="1"/>
</dbReference>
<evidence type="ECO:0000256" key="8">
    <source>
        <dbReference type="ARBA" id="ARBA00047481"/>
    </source>
</evidence>
<dbReference type="EMBL" id="CP042582">
    <property type="protein sequence ID" value="QEX24512.1"/>
    <property type="molecule type" value="Genomic_DNA"/>
</dbReference>